<feature type="transmembrane region" description="Helical" evidence="9">
    <location>
        <begin position="112"/>
        <end position="135"/>
    </location>
</feature>
<evidence type="ECO:0000256" key="6">
    <source>
        <dbReference type="ARBA" id="ARBA00023136"/>
    </source>
</evidence>
<keyword evidence="7" id="KW-0961">Cell wall biogenesis/degradation</keyword>
<comment type="subcellular location">
    <subcellularLocation>
        <location evidence="1">Endomembrane system</location>
    </subcellularLocation>
</comment>
<keyword evidence="4 9" id="KW-0812">Transmembrane</keyword>
<keyword evidence="2" id="KW-0328">Glycosyltransferase</keyword>
<evidence type="ECO:0000256" key="1">
    <source>
        <dbReference type="ARBA" id="ARBA00004308"/>
    </source>
</evidence>
<keyword evidence="6 9" id="KW-0472">Membrane</keyword>
<dbReference type="GO" id="GO:0030244">
    <property type="term" value="P:cellulose biosynthetic process"/>
    <property type="evidence" value="ECO:0007669"/>
    <property type="project" value="InterPro"/>
</dbReference>
<evidence type="ECO:0000256" key="9">
    <source>
        <dbReference type="SAM" id="Phobius"/>
    </source>
</evidence>
<feature type="binding site" evidence="8">
    <location>
        <position position="80"/>
    </location>
    <ligand>
        <name>UDP-alpha-D-glucose</name>
        <dbReference type="ChEBI" id="CHEBI:58885"/>
    </ligand>
</feature>
<dbReference type="InterPro" id="IPR005150">
    <property type="entry name" value="Cellulose_synth"/>
</dbReference>
<evidence type="ECO:0000256" key="7">
    <source>
        <dbReference type="ARBA" id="ARBA00023316"/>
    </source>
</evidence>
<keyword evidence="3" id="KW-0808">Transferase</keyword>
<feature type="binding site" evidence="8">
    <location>
        <position position="74"/>
    </location>
    <ligand>
        <name>UDP-alpha-D-glucose</name>
        <dbReference type="ChEBI" id="CHEBI:58885"/>
    </ligand>
</feature>
<evidence type="ECO:0000256" key="2">
    <source>
        <dbReference type="ARBA" id="ARBA00022676"/>
    </source>
</evidence>
<name>A0A2I0W471_9ASPA</name>
<dbReference type="GO" id="GO:0012505">
    <property type="term" value="C:endomembrane system"/>
    <property type="evidence" value="ECO:0007669"/>
    <property type="project" value="UniProtKB-SubCell"/>
</dbReference>
<evidence type="ECO:0000256" key="5">
    <source>
        <dbReference type="ARBA" id="ARBA00022989"/>
    </source>
</evidence>
<dbReference type="Pfam" id="PF03552">
    <property type="entry name" value="Cellulose_synt"/>
    <property type="match status" value="1"/>
</dbReference>
<keyword evidence="5 9" id="KW-1133">Transmembrane helix</keyword>
<dbReference type="EMBL" id="KZ502938">
    <property type="protein sequence ID" value="PKU70438.1"/>
    <property type="molecule type" value="Genomic_DNA"/>
</dbReference>
<dbReference type="STRING" id="906689.A0A2I0W471"/>
<sequence length="146" mass="16303">MRIARKKDEASGEVPVAFITRYTGIIELTEDEVKRAHSKADNVRLNYHSSTLSCNQTLLSDKKIVPSRLDIFVSTADPEKKSPLVTANTILSILAANYPVEKLACYFSNDGNALLTFVTVVEAASFASLWVLFCFKDRIPQELFRS</sequence>
<evidence type="ECO:0000256" key="8">
    <source>
        <dbReference type="PIRSR" id="PIRSR605150-2"/>
    </source>
</evidence>
<accession>A0A2I0W471</accession>
<dbReference type="GO" id="GO:0071555">
    <property type="term" value="P:cell wall organization"/>
    <property type="evidence" value="ECO:0007669"/>
    <property type="project" value="UniProtKB-KW"/>
</dbReference>
<evidence type="ECO:0000313" key="11">
    <source>
        <dbReference type="Proteomes" id="UP000233837"/>
    </source>
</evidence>
<dbReference type="AlphaFoldDB" id="A0A2I0W471"/>
<dbReference type="Proteomes" id="UP000233837">
    <property type="component" value="Unassembled WGS sequence"/>
</dbReference>
<keyword evidence="11" id="KW-1185">Reference proteome</keyword>
<gene>
    <name evidence="10" type="primary">CSLD2</name>
    <name evidence="10" type="ORF">MA16_Dca007190</name>
</gene>
<organism evidence="10 11">
    <name type="scientific">Dendrobium catenatum</name>
    <dbReference type="NCBI Taxonomy" id="906689"/>
    <lineage>
        <taxon>Eukaryota</taxon>
        <taxon>Viridiplantae</taxon>
        <taxon>Streptophyta</taxon>
        <taxon>Embryophyta</taxon>
        <taxon>Tracheophyta</taxon>
        <taxon>Spermatophyta</taxon>
        <taxon>Magnoliopsida</taxon>
        <taxon>Liliopsida</taxon>
        <taxon>Asparagales</taxon>
        <taxon>Orchidaceae</taxon>
        <taxon>Epidendroideae</taxon>
        <taxon>Malaxideae</taxon>
        <taxon>Dendrobiinae</taxon>
        <taxon>Dendrobium</taxon>
    </lineage>
</organism>
<evidence type="ECO:0000256" key="3">
    <source>
        <dbReference type="ARBA" id="ARBA00022679"/>
    </source>
</evidence>
<dbReference type="PANTHER" id="PTHR13301">
    <property type="entry name" value="X-BOX TRANSCRIPTION FACTOR-RELATED"/>
    <property type="match status" value="1"/>
</dbReference>
<proteinExistence type="predicted"/>
<dbReference type="GO" id="GO:0016020">
    <property type="term" value="C:membrane"/>
    <property type="evidence" value="ECO:0007669"/>
    <property type="project" value="InterPro"/>
</dbReference>
<feature type="binding site" evidence="8">
    <location>
        <position position="110"/>
    </location>
    <ligand>
        <name>UDP-alpha-D-glucose</name>
        <dbReference type="ChEBI" id="CHEBI:58885"/>
    </ligand>
</feature>
<reference evidence="10 11" key="2">
    <citation type="journal article" date="2017" name="Nature">
        <title>The Apostasia genome and the evolution of orchids.</title>
        <authorList>
            <person name="Zhang G.Q."/>
            <person name="Liu K.W."/>
            <person name="Li Z."/>
            <person name="Lohaus R."/>
            <person name="Hsiao Y.Y."/>
            <person name="Niu S.C."/>
            <person name="Wang J.Y."/>
            <person name="Lin Y.C."/>
            <person name="Xu Q."/>
            <person name="Chen L.J."/>
            <person name="Yoshida K."/>
            <person name="Fujiwara S."/>
            <person name="Wang Z.W."/>
            <person name="Zhang Y.Q."/>
            <person name="Mitsuda N."/>
            <person name="Wang M."/>
            <person name="Liu G.H."/>
            <person name="Pecoraro L."/>
            <person name="Huang H.X."/>
            <person name="Xiao X.J."/>
            <person name="Lin M."/>
            <person name="Wu X.Y."/>
            <person name="Wu W.L."/>
            <person name="Chen Y.Y."/>
            <person name="Chang S.B."/>
            <person name="Sakamoto S."/>
            <person name="Ohme-Takagi M."/>
            <person name="Yagi M."/>
            <person name="Zeng S.J."/>
            <person name="Shen C.Y."/>
            <person name="Yeh C.M."/>
            <person name="Luo Y.B."/>
            <person name="Tsai W.C."/>
            <person name="Van de Peer Y."/>
            <person name="Liu Z.J."/>
        </authorList>
    </citation>
    <scope>NUCLEOTIDE SEQUENCE [LARGE SCALE GENOMIC DNA]</scope>
    <source>
        <tissue evidence="10">The whole plant</tissue>
    </source>
</reference>
<evidence type="ECO:0000313" key="10">
    <source>
        <dbReference type="EMBL" id="PKU70438.1"/>
    </source>
</evidence>
<evidence type="ECO:0000256" key="4">
    <source>
        <dbReference type="ARBA" id="ARBA00022692"/>
    </source>
</evidence>
<dbReference type="GO" id="GO:0016760">
    <property type="term" value="F:cellulose synthase (UDP-forming) activity"/>
    <property type="evidence" value="ECO:0007669"/>
    <property type="project" value="InterPro"/>
</dbReference>
<protein>
    <submittedName>
        <fullName evidence="10">Cellulose synthase-like protein D2</fullName>
    </submittedName>
</protein>
<reference evidence="10 11" key="1">
    <citation type="journal article" date="2016" name="Sci. Rep.">
        <title>The Dendrobium catenatum Lindl. genome sequence provides insights into polysaccharide synthase, floral development and adaptive evolution.</title>
        <authorList>
            <person name="Zhang G.Q."/>
            <person name="Xu Q."/>
            <person name="Bian C."/>
            <person name="Tsai W.C."/>
            <person name="Yeh C.M."/>
            <person name="Liu K.W."/>
            <person name="Yoshida K."/>
            <person name="Zhang L.S."/>
            <person name="Chang S.B."/>
            <person name="Chen F."/>
            <person name="Shi Y."/>
            <person name="Su Y.Y."/>
            <person name="Zhang Y.Q."/>
            <person name="Chen L.J."/>
            <person name="Yin Y."/>
            <person name="Lin M."/>
            <person name="Huang H."/>
            <person name="Deng H."/>
            <person name="Wang Z.W."/>
            <person name="Zhu S.L."/>
            <person name="Zhao X."/>
            <person name="Deng C."/>
            <person name="Niu S.C."/>
            <person name="Huang J."/>
            <person name="Wang M."/>
            <person name="Liu G.H."/>
            <person name="Yang H.J."/>
            <person name="Xiao X.J."/>
            <person name="Hsiao Y.Y."/>
            <person name="Wu W.L."/>
            <person name="Chen Y.Y."/>
            <person name="Mitsuda N."/>
            <person name="Ohme-Takagi M."/>
            <person name="Luo Y.B."/>
            <person name="Van de Peer Y."/>
            <person name="Liu Z.J."/>
        </authorList>
    </citation>
    <scope>NUCLEOTIDE SEQUENCE [LARGE SCALE GENOMIC DNA]</scope>
    <source>
        <tissue evidence="10">The whole plant</tissue>
    </source>
</reference>